<protein>
    <recommendedName>
        <fullName evidence="4">F-box domain-containing protein</fullName>
    </recommendedName>
</protein>
<evidence type="ECO:0000256" key="1">
    <source>
        <dbReference type="SAM" id="Coils"/>
    </source>
</evidence>
<sequence>MVSALHRKLRTNDPPTRGEILNARTALASSLARAKGLEEAVMQLENRLNTLERSKHQLSALLKSHSAFIAPVRRLHPEILQEVFYHCLPRAHNTLMSNREGPLWLGQVCRHWREIVYSTPRLWASIHIIASPSPYSSHPLDVSRREAVASWLSRSGVLPLSISISNAGREPVGRRCCFSRRSPSNDYVQPYLDLITPFAHRWRNLFLTLYYFDWTDFLNRLDGSDVPMLQSLHIEGDKPRRYPDKIDISLLSRENSILRVPSLRVISLPTFYSQLSELQAPWGQLTGLDLGARGLELSDVDKMLRLCPDLESCRIRIVDYGLEFDPASPVDAYQMTPITLFKLQTLHVVVDSSCSLTSSINALFLDHLTTPTLVHLTYEQLGYSLHPRRRFSVDSTTSNVTQTIDNHSLLLTSLCSFLLRLTYPLEELDYRQQEFSVTWAQKILPLVPNLKRLSLKGYEIAAPAIVHPPLLHSALPSAPPSPTNDFILYQLMPTEAFNHDNMMQISISDDGFEQAGALPCFCPHLEVFKCFDATFTPQAILQFLRARTVDHEINNLAHLRKVSIAYSFAHGNSILWTQEDGYKLEKEIRKLEKKTGVQVEVCQGTSKFYTRNPAWPSPIPWAYQGISPSLNVGRPLGPLSF</sequence>
<name>A0AAD5YT35_9AGAR</name>
<dbReference type="AlphaFoldDB" id="A0AAD5YT35"/>
<comment type="caution">
    <text evidence="2">The sequence shown here is derived from an EMBL/GenBank/DDBJ whole genome shotgun (WGS) entry which is preliminary data.</text>
</comment>
<dbReference type="EMBL" id="JANIEX010000219">
    <property type="protein sequence ID" value="KAJ3570781.1"/>
    <property type="molecule type" value="Genomic_DNA"/>
</dbReference>
<proteinExistence type="predicted"/>
<evidence type="ECO:0008006" key="4">
    <source>
        <dbReference type="Google" id="ProtNLM"/>
    </source>
</evidence>
<feature type="coiled-coil region" evidence="1">
    <location>
        <begin position="27"/>
        <end position="61"/>
    </location>
</feature>
<evidence type="ECO:0000313" key="2">
    <source>
        <dbReference type="EMBL" id="KAJ3570781.1"/>
    </source>
</evidence>
<accession>A0AAD5YT35</accession>
<gene>
    <name evidence="2" type="ORF">NP233_g4175</name>
</gene>
<dbReference type="Gene3D" id="3.80.10.10">
    <property type="entry name" value="Ribonuclease Inhibitor"/>
    <property type="match status" value="1"/>
</dbReference>
<keyword evidence="3" id="KW-1185">Reference proteome</keyword>
<dbReference type="InterPro" id="IPR032675">
    <property type="entry name" value="LRR_dom_sf"/>
</dbReference>
<dbReference type="Proteomes" id="UP001213000">
    <property type="component" value="Unassembled WGS sequence"/>
</dbReference>
<organism evidence="2 3">
    <name type="scientific">Leucocoprinus birnbaumii</name>
    <dbReference type="NCBI Taxonomy" id="56174"/>
    <lineage>
        <taxon>Eukaryota</taxon>
        <taxon>Fungi</taxon>
        <taxon>Dikarya</taxon>
        <taxon>Basidiomycota</taxon>
        <taxon>Agaricomycotina</taxon>
        <taxon>Agaricomycetes</taxon>
        <taxon>Agaricomycetidae</taxon>
        <taxon>Agaricales</taxon>
        <taxon>Agaricineae</taxon>
        <taxon>Agaricaceae</taxon>
        <taxon>Leucocoprinus</taxon>
    </lineage>
</organism>
<evidence type="ECO:0000313" key="3">
    <source>
        <dbReference type="Proteomes" id="UP001213000"/>
    </source>
</evidence>
<keyword evidence="1" id="KW-0175">Coiled coil</keyword>
<reference evidence="2" key="1">
    <citation type="submission" date="2022-07" db="EMBL/GenBank/DDBJ databases">
        <title>Genome Sequence of Leucocoprinus birnbaumii.</title>
        <authorList>
            <person name="Buettner E."/>
        </authorList>
    </citation>
    <scope>NUCLEOTIDE SEQUENCE</scope>
    <source>
        <strain evidence="2">VT141</strain>
    </source>
</reference>